<dbReference type="EMBL" id="JACJHZ010000071">
    <property type="protein sequence ID" value="MBA9024592.1"/>
    <property type="molecule type" value="Genomic_DNA"/>
</dbReference>
<reference evidence="1 2" key="1">
    <citation type="submission" date="2020-08" db="EMBL/GenBank/DDBJ databases">
        <title>Genomic Encyclopedia of Type Strains, Phase IV (KMG-IV): sequencing the most valuable type-strain genomes for metagenomic binning, comparative biology and taxonomic classification.</title>
        <authorList>
            <person name="Goeker M."/>
        </authorList>
    </citation>
    <scope>NUCLEOTIDE SEQUENCE [LARGE SCALE GENOMIC DNA]</scope>
    <source>
        <strain evidence="1 2">DSM 17455</strain>
    </source>
</reference>
<organism evidence="1 2">
    <name type="scientific">Aminobacter ciceronei</name>
    <dbReference type="NCBI Taxonomy" id="150723"/>
    <lineage>
        <taxon>Bacteria</taxon>
        <taxon>Pseudomonadati</taxon>
        <taxon>Pseudomonadota</taxon>
        <taxon>Alphaproteobacteria</taxon>
        <taxon>Hyphomicrobiales</taxon>
        <taxon>Phyllobacteriaceae</taxon>
        <taxon>Aminobacter</taxon>
    </lineage>
</organism>
<evidence type="ECO:0000313" key="2">
    <source>
        <dbReference type="Proteomes" id="UP000587524"/>
    </source>
</evidence>
<proteinExistence type="predicted"/>
<keyword evidence="2" id="KW-1185">Reference proteome</keyword>
<comment type="caution">
    <text evidence="1">The sequence shown here is derived from an EMBL/GenBank/DDBJ whole genome shotgun (WGS) entry which is preliminary data.</text>
</comment>
<sequence length="147" mass="16013">MSFPKSGNILPNRLRGRPSKLSFARLVSTALRTSLKGQSSKIKTVALWTGANERTVKNWLSGERAPSGDHFLGLAANCPAVLAAFLAAIQRNDCLVMADIEEARAKVAAALTALDAVRAVQLEAARQISVRRARRRRAMPSGRWKHP</sequence>
<evidence type="ECO:0008006" key="3">
    <source>
        <dbReference type="Google" id="ProtNLM"/>
    </source>
</evidence>
<gene>
    <name evidence="1" type="ORF">HNQ97_006632</name>
</gene>
<accession>A0ABR6CHR0</accession>
<name>A0ABR6CHR0_9HYPH</name>
<protein>
    <recommendedName>
        <fullName evidence="3">XRE family transcriptional regulator</fullName>
    </recommendedName>
</protein>
<dbReference type="Proteomes" id="UP000587524">
    <property type="component" value="Unassembled WGS sequence"/>
</dbReference>
<evidence type="ECO:0000313" key="1">
    <source>
        <dbReference type="EMBL" id="MBA9024592.1"/>
    </source>
</evidence>